<reference evidence="8" key="1">
    <citation type="journal article" date="2021" name="PeerJ">
        <title>Extensive microbial diversity within the chicken gut microbiome revealed by metagenomics and culture.</title>
        <authorList>
            <person name="Gilroy R."/>
            <person name="Ravi A."/>
            <person name="Getino M."/>
            <person name="Pursley I."/>
            <person name="Horton D.L."/>
            <person name="Alikhan N.F."/>
            <person name="Baker D."/>
            <person name="Gharbi K."/>
            <person name="Hall N."/>
            <person name="Watson M."/>
            <person name="Adriaenssens E.M."/>
            <person name="Foster-Nyarko E."/>
            <person name="Jarju S."/>
            <person name="Secka A."/>
            <person name="Antonio M."/>
            <person name="Oren A."/>
            <person name="Chaudhuri R.R."/>
            <person name="La Ragione R."/>
            <person name="Hildebrand F."/>
            <person name="Pallen M.J."/>
        </authorList>
    </citation>
    <scope>NUCLEOTIDE SEQUENCE</scope>
    <source>
        <strain evidence="8">Gambia11-129</strain>
    </source>
</reference>
<evidence type="ECO:0000313" key="8">
    <source>
        <dbReference type="EMBL" id="HIV98266.1"/>
    </source>
</evidence>
<comment type="pathway">
    <text evidence="7">tRNA modification; N(7)-methylguanine-tRNA biosynthesis.</text>
</comment>
<feature type="binding site" evidence="7">
    <location>
        <begin position="216"/>
        <end position="219"/>
    </location>
    <ligand>
        <name>substrate</name>
    </ligand>
</feature>
<evidence type="ECO:0000256" key="6">
    <source>
        <dbReference type="ARBA" id="ARBA00022694"/>
    </source>
</evidence>
<keyword evidence="5 7" id="KW-0949">S-adenosyl-L-methionine</keyword>
<evidence type="ECO:0000256" key="3">
    <source>
        <dbReference type="ARBA" id="ARBA00022603"/>
    </source>
</evidence>
<dbReference type="PANTHER" id="PTHR23417:SF14">
    <property type="entry name" value="PENTACOTRIPEPTIDE-REPEAT REGION OF PRORP DOMAIN-CONTAINING PROTEIN"/>
    <property type="match status" value="1"/>
</dbReference>
<reference evidence="8" key="2">
    <citation type="submission" date="2021-04" db="EMBL/GenBank/DDBJ databases">
        <authorList>
            <person name="Gilroy R."/>
        </authorList>
    </citation>
    <scope>NUCLEOTIDE SEQUENCE</scope>
    <source>
        <strain evidence="8">Gambia11-129</strain>
    </source>
</reference>
<comment type="caution">
    <text evidence="8">The sequence shown here is derived from an EMBL/GenBank/DDBJ whole genome shotgun (WGS) entry which is preliminary data.</text>
</comment>
<keyword evidence="4 7" id="KW-0808">Transferase</keyword>
<feature type="binding site" evidence="7">
    <location>
        <position position="122"/>
    </location>
    <ligand>
        <name>S-adenosyl-L-methionine</name>
        <dbReference type="ChEBI" id="CHEBI:59789"/>
    </ligand>
</feature>
<evidence type="ECO:0000256" key="7">
    <source>
        <dbReference type="HAMAP-Rule" id="MF_01057"/>
    </source>
</evidence>
<dbReference type="GO" id="GO:0008176">
    <property type="term" value="F:tRNA (guanine(46)-N7)-methyltransferase activity"/>
    <property type="evidence" value="ECO:0007669"/>
    <property type="project" value="UniProtKB-UniRule"/>
</dbReference>
<comment type="function">
    <text evidence="2 7">Catalyzes the formation of N(7)-methylguanine at position 46 (m7G46) in tRNA.</text>
</comment>
<comment type="catalytic activity">
    <reaction evidence="1 7">
        <text>guanosine(46) in tRNA + S-adenosyl-L-methionine = N(7)-methylguanosine(46) in tRNA + S-adenosyl-L-homocysteine</text>
        <dbReference type="Rhea" id="RHEA:42708"/>
        <dbReference type="Rhea" id="RHEA-COMP:10188"/>
        <dbReference type="Rhea" id="RHEA-COMP:10189"/>
        <dbReference type="ChEBI" id="CHEBI:57856"/>
        <dbReference type="ChEBI" id="CHEBI:59789"/>
        <dbReference type="ChEBI" id="CHEBI:74269"/>
        <dbReference type="ChEBI" id="CHEBI:74480"/>
        <dbReference type="EC" id="2.1.1.33"/>
    </reaction>
</comment>
<gene>
    <name evidence="7 8" type="primary">trmB</name>
    <name evidence="8" type="ORF">IAB12_00595</name>
</gene>
<dbReference type="EMBL" id="DXHU01000004">
    <property type="protein sequence ID" value="HIV98266.1"/>
    <property type="molecule type" value="Genomic_DNA"/>
</dbReference>
<sequence>MIASRIMDIEVRRDDNKRDIKSYVLRSNTLDDKDKEILEKYGENHLLFFDDIDKIDSSSVFSNSNPLVMEIGFGMGDSTLKIAMMNESVNYIALDVYLDGVIKLLKNTAEYDVKNLKIMRFNAVDVLNYKVSDDSVDGFHIFFPDPWMKKRHHKRRLMNPSFIELLAKKLKKGGYIYFVSDWEEYADEVLDLMSRNESLVNPYAGFAPPVKWRPSTKFEKKGLEKDHVIKEIWFEKK</sequence>
<comment type="caution">
    <text evidence="7">Lacks conserved residue(s) required for the propagation of feature annotation.</text>
</comment>
<dbReference type="Proteomes" id="UP000823936">
    <property type="component" value="Unassembled WGS sequence"/>
</dbReference>
<evidence type="ECO:0000256" key="5">
    <source>
        <dbReference type="ARBA" id="ARBA00022691"/>
    </source>
</evidence>
<feature type="binding site" evidence="7">
    <location>
        <position position="149"/>
    </location>
    <ligand>
        <name>substrate</name>
    </ligand>
</feature>
<proteinExistence type="inferred from homology"/>
<evidence type="ECO:0000313" key="9">
    <source>
        <dbReference type="Proteomes" id="UP000823936"/>
    </source>
</evidence>
<comment type="similarity">
    <text evidence="7">Belongs to the class I-like SAM-binding methyltransferase superfamily. TrmB family.</text>
</comment>
<dbReference type="Gene3D" id="3.40.50.150">
    <property type="entry name" value="Vaccinia Virus protein VP39"/>
    <property type="match status" value="1"/>
</dbReference>
<keyword evidence="6 7" id="KW-0819">tRNA processing</keyword>
<evidence type="ECO:0000256" key="2">
    <source>
        <dbReference type="ARBA" id="ARBA00003015"/>
    </source>
</evidence>
<dbReference type="InterPro" id="IPR029063">
    <property type="entry name" value="SAM-dependent_MTases_sf"/>
</dbReference>
<dbReference type="InterPro" id="IPR003358">
    <property type="entry name" value="tRNA_(Gua-N-7)_MeTrfase_Trmb"/>
</dbReference>
<keyword evidence="3 7" id="KW-0489">Methyltransferase</keyword>
<dbReference type="NCBIfam" id="TIGR00091">
    <property type="entry name" value="tRNA (guanosine(46)-N7)-methyltransferase TrmB"/>
    <property type="match status" value="1"/>
</dbReference>
<dbReference type="HAMAP" id="MF_01057">
    <property type="entry name" value="tRNA_methyltr_TrmB"/>
    <property type="match status" value="1"/>
</dbReference>
<dbReference type="Pfam" id="PF02390">
    <property type="entry name" value="Methyltransf_4"/>
    <property type="match status" value="1"/>
</dbReference>
<protein>
    <recommendedName>
        <fullName evidence="7">tRNA (guanine-N(7)-)-methyltransferase</fullName>
        <ecNumber evidence="7">2.1.1.33</ecNumber>
    </recommendedName>
    <alternativeName>
        <fullName evidence="7">tRNA (guanine(46)-N(7))-methyltransferase</fullName>
    </alternativeName>
    <alternativeName>
        <fullName evidence="7">tRNA(m7G46)-methyltransferase</fullName>
    </alternativeName>
</protein>
<organism evidence="8 9">
    <name type="scientific">Candidatus Ornithospirochaeta avicola</name>
    <dbReference type="NCBI Taxonomy" id="2840896"/>
    <lineage>
        <taxon>Bacteria</taxon>
        <taxon>Pseudomonadati</taxon>
        <taxon>Spirochaetota</taxon>
        <taxon>Spirochaetia</taxon>
        <taxon>Spirochaetales</taxon>
        <taxon>Spirochaetaceae</taxon>
        <taxon>Spirochaetaceae incertae sedis</taxon>
        <taxon>Candidatus Ornithospirochaeta</taxon>
    </lineage>
</organism>
<dbReference type="AlphaFoldDB" id="A0A9D1TMU9"/>
<dbReference type="PROSITE" id="PS51625">
    <property type="entry name" value="SAM_MT_TRMB"/>
    <property type="match status" value="1"/>
</dbReference>
<dbReference type="SUPFAM" id="SSF53335">
    <property type="entry name" value="S-adenosyl-L-methionine-dependent methyltransferases"/>
    <property type="match status" value="1"/>
</dbReference>
<evidence type="ECO:0000256" key="4">
    <source>
        <dbReference type="ARBA" id="ARBA00022679"/>
    </source>
</evidence>
<dbReference type="InterPro" id="IPR055361">
    <property type="entry name" value="tRNA_methyltr_TrmB_bact"/>
</dbReference>
<feature type="binding site" evidence="7">
    <location>
        <position position="145"/>
    </location>
    <ligand>
        <name>S-adenosyl-L-methionine</name>
        <dbReference type="ChEBI" id="CHEBI:59789"/>
    </ligand>
</feature>
<name>A0A9D1TMU9_9SPIO</name>
<accession>A0A9D1TMU9</accession>
<feature type="binding site" evidence="7">
    <location>
        <position position="181"/>
    </location>
    <ligand>
        <name>substrate</name>
    </ligand>
</feature>
<feature type="binding site" evidence="7">
    <location>
        <position position="70"/>
    </location>
    <ligand>
        <name>S-adenosyl-L-methionine</name>
        <dbReference type="ChEBI" id="CHEBI:59789"/>
    </ligand>
</feature>
<feature type="binding site" evidence="7">
    <location>
        <position position="95"/>
    </location>
    <ligand>
        <name>S-adenosyl-L-methionine</name>
        <dbReference type="ChEBI" id="CHEBI:59789"/>
    </ligand>
</feature>
<dbReference type="EC" id="2.1.1.33" evidence="7"/>
<dbReference type="PANTHER" id="PTHR23417">
    <property type="entry name" value="3-DEOXY-D-MANNO-OCTULOSONIC-ACID TRANSFERASE/TRNA GUANINE-N 7 - -METHYLTRANSFERASE"/>
    <property type="match status" value="1"/>
</dbReference>
<dbReference type="GO" id="GO:0043527">
    <property type="term" value="C:tRNA methyltransferase complex"/>
    <property type="evidence" value="ECO:0007669"/>
    <property type="project" value="TreeGrafter"/>
</dbReference>
<evidence type="ECO:0000256" key="1">
    <source>
        <dbReference type="ARBA" id="ARBA00000142"/>
    </source>
</evidence>